<protein>
    <submittedName>
        <fullName evidence="1">Uncharacterized protein</fullName>
    </submittedName>
</protein>
<comment type="caution">
    <text evidence="1">The sequence shown here is derived from an EMBL/GenBank/DDBJ whole genome shotgun (WGS) entry which is preliminary data.</text>
</comment>
<name>A0A9P8QSH3_9HYPO</name>
<dbReference type="EMBL" id="JAIWOZ010000002">
    <property type="protein sequence ID" value="KAH6608418.1"/>
    <property type="molecule type" value="Genomic_DNA"/>
</dbReference>
<evidence type="ECO:0000313" key="2">
    <source>
        <dbReference type="Proteomes" id="UP000827724"/>
    </source>
</evidence>
<keyword evidence="2" id="KW-1185">Reference proteome</keyword>
<gene>
    <name evidence="1" type="ORF">Trco_001764</name>
</gene>
<sequence>MLGQPPSYEEAVVGGSALVVHLQVWHYTMEGRSPTANDGLAALFSDLDDWEAVPLEIDGNTGPNSHDQYVPVEVRFRHRRRAYNDPGEHPIADVRKLFFRTAPQFIYQFFIQAHSTPHNLNIFPVNVPKDYCSRYTHAYNLNPLSIRINSFFVPGPASTNDVQSWLRDAAGKSADALGILAAVVSLCLEFRRRQEQGGGIGRAGAQIGAQSARIFNVEVPEMLQELRALFQQDLYELVQDAHNATLHFSSLKQAARPLVRKLEEKYNKAIWNRRGTVAGSATFTGAVALLAILCCWNPAGWIAAGAYAVGGAAGGAMGGVTGAAVHSKLDDDGGQASCKKERIGEVDLAIKELDRCANQAREAIAMVFCAQVMQKRLDESLPEHDRRAILATLAVDVDTLFIHGYNEELICDRIRAFRENNSTLCTALNAALIDANFELATTERAA</sequence>
<accession>A0A9P8QSH3</accession>
<dbReference type="OrthoDB" id="4894358at2759"/>
<dbReference type="AlphaFoldDB" id="A0A9P8QSH3"/>
<reference evidence="1" key="1">
    <citation type="submission" date="2021-08" db="EMBL/GenBank/DDBJ databases">
        <title>Chromosome-Level Trichoderma cornu-damae using Hi-C Data.</title>
        <authorList>
            <person name="Kim C.S."/>
        </authorList>
    </citation>
    <scope>NUCLEOTIDE SEQUENCE</scope>
    <source>
        <strain evidence="1">KA19-0412C</strain>
    </source>
</reference>
<evidence type="ECO:0000313" key="1">
    <source>
        <dbReference type="EMBL" id="KAH6608418.1"/>
    </source>
</evidence>
<dbReference type="Proteomes" id="UP000827724">
    <property type="component" value="Unassembled WGS sequence"/>
</dbReference>
<proteinExistence type="predicted"/>
<organism evidence="1 2">
    <name type="scientific">Trichoderma cornu-damae</name>
    <dbReference type="NCBI Taxonomy" id="654480"/>
    <lineage>
        <taxon>Eukaryota</taxon>
        <taxon>Fungi</taxon>
        <taxon>Dikarya</taxon>
        <taxon>Ascomycota</taxon>
        <taxon>Pezizomycotina</taxon>
        <taxon>Sordariomycetes</taxon>
        <taxon>Hypocreomycetidae</taxon>
        <taxon>Hypocreales</taxon>
        <taxon>Hypocreaceae</taxon>
        <taxon>Trichoderma</taxon>
    </lineage>
</organism>